<dbReference type="InterPro" id="IPR000408">
    <property type="entry name" value="Reg_chr_condens"/>
</dbReference>
<keyword evidence="4" id="KW-1185">Reference proteome</keyword>
<dbReference type="OrthoDB" id="10051363at2759"/>
<feature type="repeat" description="RCC1" evidence="2">
    <location>
        <begin position="82"/>
        <end position="135"/>
    </location>
</feature>
<reference evidence="3" key="1">
    <citation type="submission" date="2020-11" db="EMBL/GenBank/DDBJ databases">
        <authorList>
            <person name="Tran Van P."/>
        </authorList>
    </citation>
    <scope>NUCLEOTIDE SEQUENCE</scope>
</reference>
<evidence type="ECO:0000313" key="3">
    <source>
        <dbReference type="EMBL" id="CAD7655328.1"/>
    </source>
</evidence>
<dbReference type="PROSITE" id="PS50012">
    <property type="entry name" value="RCC1_3"/>
    <property type="match status" value="1"/>
</dbReference>
<dbReference type="SUPFAM" id="SSF56112">
    <property type="entry name" value="Protein kinase-like (PK-like)"/>
    <property type="match status" value="1"/>
</dbReference>
<accession>A0A7R9QRA6</accession>
<proteinExistence type="predicted"/>
<protein>
    <submittedName>
        <fullName evidence="3">Uncharacterized protein</fullName>
    </submittedName>
</protein>
<dbReference type="PANTHER" id="PTHR22872:SF10">
    <property type="entry name" value="ULTRAVIOLET-B RECEPTOR UVR8"/>
    <property type="match status" value="1"/>
</dbReference>
<evidence type="ECO:0000256" key="2">
    <source>
        <dbReference type="PROSITE-ProRule" id="PRU00235"/>
    </source>
</evidence>
<dbReference type="InterPro" id="IPR009091">
    <property type="entry name" value="RCC1/BLIP-II"/>
</dbReference>
<dbReference type="PRINTS" id="PR00633">
    <property type="entry name" value="RCCNDNSATION"/>
</dbReference>
<dbReference type="SUPFAM" id="SSF50985">
    <property type="entry name" value="RCC1/BLIP-II"/>
    <property type="match status" value="1"/>
</dbReference>
<dbReference type="Pfam" id="PF13540">
    <property type="entry name" value="RCC1_2"/>
    <property type="match status" value="1"/>
</dbReference>
<dbReference type="PROSITE" id="PS00626">
    <property type="entry name" value="RCC1_2"/>
    <property type="match status" value="1"/>
</dbReference>
<dbReference type="InterPro" id="IPR011009">
    <property type="entry name" value="Kinase-like_dom_sf"/>
</dbReference>
<dbReference type="Gene3D" id="2.130.10.30">
    <property type="entry name" value="Regulator of chromosome condensation 1/beta-lactamase-inhibitor protein II"/>
    <property type="match status" value="1"/>
</dbReference>
<sequence length="235" mass="26948">MGEGPHRWRPTVPIAPLRPNHNILFVTTDDMVYGLGSNVCGKLELGHNEPIHSPQPIPELCHQKIHTFISGYDFVLAMNSVNHVYSWGPNRWGQLGRNETPEDVYSKAERISFFDDKDVRQISCGSRHSLALTSSGQVYGWGCNSWGQIGCGEQQNDNFDEKETENVLKEVKNLEKVKSEYVVQYYHSWRETGCLYIQMEFCSNSLQNILEVKPQVFERQAGDPMDLYELDLKSY</sequence>
<organism evidence="3">
    <name type="scientific">Oppiella nova</name>
    <dbReference type="NCBI Taxonomy" id="334625"/>
    <lineage>
        <taxon>Eukaryota</taxon>
        <taxon>Metazoa</taxon>
        <taxon>Ecdysozoa</taxon>
        <taxon>Arthropoda</taxon>
        <taxon>Chelicerata</taxon>
        <taxon>Arachnida</taxon>
        <taxon>Acari</taxon>
        <taxon>Acariformes</taxon>
        <taxon>Sarcoptiformes</taxon>
        <taxon>Oribatida</taxon>
        <taxon>Brachypylina</taxon>
        <taxon>Oppioidea</taxon>
        <taxon>Oppiidae</taxon>
        <taxon>Oppiella</taxon>
    </lineage>
</organism>
<name>A0A7R9QRA6_9ACAR</name>
<dbReference type="InterPro" id="IPR051625">
    <property type="entry name" value="Signaling_Regulatory_Domain"/>
</dbReference>
<keyword evidence="1" id="KW-0677">Repeat</keyword>
<evidence type="ECO:0000313" key="4">
    <source>
        <dbReference type="Proteomes" id="UP000728032"/>
    </source>
</evidence>
<gene>
    <name evidence="3" type="ORF">ONB1V03_LOCUS11971</name>
</gene>
<dbReference type="PANTHER" id="PTHR22872">
    <property type="entry name" value="BTK-BINDING PROTEIN-RELATED"/>
    <property type="match status" value="1"/>
</dbReference>
<evidence type="ECO:0000256" key="1">
    <source>
        <dbReference type="ARBA" id="ARBA00022737"/>
    </source>
</evidence>
<dbReference type="EMBL" id="CAJPVJ010009323">
    <property type="protein sequence ID" value="CAG2172515.1"/>
    <property type="molecule type" value="Genomic_DNA"/>
</dbReference>
<dbReference type="Proteomes" id="UP000728032">
    <property type="component" value="Unassembled WGS sequence"/>
</dbReference>
<dbReference type="EMBL" id="OC924148">
    <property type="protein sequence ID" value="CAD7655328.1"/>
    <property type="molecule type" value="Genomic_DNA"/>
</dbReference>
<dbReference type="AlphaFoldDB" id="A0A7R9QRA6"/>